<evidence type="ECO:0000259" key="2">
    <source>
        <dbReference type="Pfam" id="PF03428"/>
    </source>
</evidence>
<dbReference type="InterPro" id="IPR047611">
    <property type="entry name" value="RepABC_RepC"/>
</dbReference>
<feature type="region of interest" description="Disordered" evidence="1">
    <location>
        <begin position="1"/>
        <end position="20"/>
    </location>
</feature>
<reference evidence="4" key="1">
    <citation type="journal article" date="2015" name="Nature">
        <title>Complex archaea that bridge the gap between prokaryotes and eukaryotes.</title>
        <authorList>
            <person name="Spang A."/>
            <person name="Saw J.H."/>
            <person name="Jorgensen S.L."/>
            <person name="Zaremba-Niedzwiedzka K."/>
            <person name="Martijn J."/>
            <person name="Lind A.E."/>
            <person name="van Eijk R."/>
            <person name="Schleper C."/>
            <person name="Guy L."/>
            <person name="Ettema T.J."/>
        </authorList>
    </citation>
    <scope>NUCLEOTIDE SEQUENCE</scope>
</reference>
<feature type="domain" description="Plasmid replication protein C C-terminal" evidence="3">
    <location>
        <begin position="259"/>
        <end position="345"/>
    </location>
</feature>
<comment type="caution">
    <text evidence="4">The sequence shown here is derived from an EMBL/GenBank/DDBJ whole genome shotgun (WGS) entry which is preliminary data.</text>
</comment>
<dbReference type="NCBIfam" id="NF040974">
    <property type="entry name" value="RepABC_RepC"/>
    <property type="match status" value="1"/>
</dbReference>
<proteinExistence type="predicted"/>
<evidence type="ECO:0000256" key="1">
    <source>
        <dbReference type="SAM" id="MobiDB-lite"/>
    </source>
</evidence>
<dbReference type="Pfam" id="PF03428">
    <property type="entry name" value="RP-C"/>
    <property type="match status" value="1"/>
</dbReference>
<dbReference type="InterPro" id="IPR021760">
    <property type="entry name" value="RepC_C"/>
</dbReference>
<sequence length="363" mass="39710">MAFTHATAPHGQRKDAVLSADNAPSERHIVIETLRKAASLLGLKPPVVATLDAMLSCLAPKRNHNVVFASNATLTFRRNGISDRTIRRHVAILQDAGLLERQDSPNGKRFTRHSRAEGRSVRFGFDLTPLFTRLPEISRLALRAEQQREQIAYLRCKLRAAVHGALSSNPTCATALEALRLLRRKLDASELSDLLSIFTTLMNDTTDMDPPLVTEELAGSDGQFVRHHHRSNKELTDKMETAPTDASQASAGGLSVRDLKRACPEATGLAPERVETAQDVIDHAQALAPMLGIDKACYQQAQTRLGPFGAAATIWALLEFHGRLHSVGAYFRSITTGRKSAGFDPIRLIRRLGVQGPDALGLE</sequence>
<dbReference type="EMBL" id="LAZR01010451">
    <property type="protein sequence ID" value="KKM66876.1"/>
    <property type="molecule type" value="Genomic_DNA"/>
</dbReference>
<evidence type="ECO:0000259" key="3">
    <source>
        <dbReference type="Pfam" id="PF11800"/>
    </source>
</evidence>
<evidence type="ECO:0000313" key="4">
    <source>
        <dbReference type="EMBL" id="KKM66876.1"/>
    </source>
</evidence>
<dbReference type="Pfam" id="PF11800">
    <property type="entry name" value="RP-C_C"/>
    <property type="match status" value="1"/>
</dbReference>
<dbReference type="InterPro" id="IPR005090">
    <property type="entry name" value="RepC_N"/>
</dbReference>
<organism evidence="4">
    <name type="scientific">marine sediment metagenome</name>
    <dbReference type="NCBI Taxonomy" id="412755"/>
    <lineage>
        <taxon>unclassified sequences</taxon>
        <taxon>metagenomes</taxon>
        <taxon>ecological metagenomes</taxon>
    </lineage>
</organism>
<name>A0A0F9JWR3_9ZZZZ</name>
<dbReference type="AlphaFoldDB" id="A0A0F9JWR3"/>
<gene>
    <name evidence="4" type="ORF">LCGC14_1476800</name>
</gene>
<accession>A0A0F9JWR3</accession>
<feature type="region of interest" description="Disordered" evidence="1">
    <location>
        <begin position="231"/>
        <end position="251"/>
    </location>
</feature>
<feature type="domain" description="Plasmid replication protein C N-terminal" evidence="2">
    <location>
        <begin position="21"/>
        <end position="162"/>
    </location>
</feature>
<protein>
    <submittedName>
        <fullName evidence="4">Uncharacterized protein</fullName>
    </submittedName>
</protein>